<evidence type="ECO:0000313" key="3">
    <source>
        <dbReference type="Proteomes" id="UP000601361"/>
    </source>
</evidence>
<organism evidence="2 3">
    <name type="scientific">Hymenobacter glacieicola</name>
    <dbReference type="NCBI Taxonomy" id="1562124"/>
    <lineage>
        <taxon>Bacteria</taxon>
        <taxon>Pseudomonadati</taxon>
        <taxon>Bacteroidota</taxon>
        <taxon>Cytophagia</taxon>
        <taxon>Cytophagales</taxon>
        <taxon>Hymenobacteraceae</taxon>
        <taxon>Hymenobacter</taxon>
    </lineage>
</organism>
<feature type="transmembrane region" description="Helical" evidence="1">
    <location>
        <begin position="21"/>
        <end position="41"/>
    </location>
</feature>
<proteinExistence type="predicted"/>
<dbReference type="EMBL" id="BMGS01000006">
    <property type="protein sequence ID" value="GGG47773.1"/>
    <property type="molecule type" value="Genomic_DNA"/>
</dbReference>
<evidence type="ECO:0008006" key="4">
    <source>
        <dbReference type="Google" id="ProtNLM"/>
    </source>
</evidence>
<dbReference type="Proteomes" id="UP000601361">
    <property type="component" value="Unassembled WGS sequence"/>
</dbReference>
<feature type="transmembrane region" description="Helical" evidence="1">
    <location>
        <begin position="122"/>
        <end position="143"/>
    </location>
</feature>
<feature type="transmembrane region" description="Helical" evidence="1">
    <location>
        <begin position="95"/>
        <end position="116"/>
    </location>
</feature>
<keyword evidence="1" id="KW-0472">Membrane</keyword>
<sequence>MTDAEFHHAIRRIWRLHWLHYGGQALLTVGVVLALSSQVGLGTPHASATASGPALLLLGALVPVVGLLLYLLARRLRPNLRRRAEENMRLYQARIFLRNSLLGLLGLPFLVAYALSRGALELPAYGFLLLVLAFLTAPSAKAYQRWLLS</sequence>
<protein>
    <recommendedName>
        <fullName evidence="4">MFS transporter</fullName>
    </recommendedName>
</protein>
<evidence type="ECO:0000256" key="1">
    <source>
        <dbReference type="SAM" id="Phobius"/>
    </source>
</evidence>
<accession>A0ABQ1WWC9</accession>
<comment type="caution">
    <text evidence="2">The sequence shown here is derived from an EMBL/GenBank/DDBJ whole genome shotgun (WGS) entry which is preliminary data.</text>
</comment>
<dbReference type="RefSeq" id="WP_188558181.1">
    <property type="nucleotide sequence ID" value="NZ_BMGS01000006.1"/>
</dbReference>
<evidence type="ECO:0000313" key="2">
    <source>
        <dbReference type="EMBL" id="GGG47773.1"/>
    </source>
</evidence>
<keyword evidence="1" id="KW-1133">Transmembrane helix</keyword>
<feature type="transmembrane region" description="Helical" evidence="1">
    <location>
        <begin position="53"/>
        <end position="74"/>
    </location>
</feature>
<gene>
    <name evidence="2" type="ORF">GCM10011378_24970</name>
</gene>
<keyword evidence="1" id="KW-0812">Transmembrane</keyword>
<keyword evidence="3" id="KW-1185">Reference proteome</keyword>
<reference evidence="3" key="1">
    <citation type="journal article" date="2019" name="Int. J. Syst. Evol. Microbiol.">
        <title>The Global Catalogue of Microorganisms (GCM) 10K type strain sequencing project: providing services to taxonomists for standard genome sequencing and annotation.</title>
        <authorList>
            <consortium name="The Broad Institute Genomics Platform"/>
            <consortium name="The Broad Institute Genome Sequencing Center for Infectious Disease"/>
            <person name="Wu L."/>
            <person name="Ma J."/>
        </authorList>
    </citation>
    <scope>NUCLEOTIDE SEQUENCE [LARGE SCALE GENOMIC DNA]</scope>
    <source>
        <strain evidence="3">CGMCC 1.12990</strain>
    </source>
</reference>
<name>A0ABQ1WWC9_9BACT</name>